<dbReference type="PIRSF" id="PIRSF002560">
    <property type="entry name" value="Bacterioferritin"/>
    <property type="match status" value="1"/>
</dbReference>
<dbReference type="CDD" id="cd00907">
    <property type="entry name" value="Bacterioferritin"/>
    <property type="match status" value="1"/>
</dbReference>
<accession>A0A917C0J7</accession>
<evidence type="ECO:0000256" key="6">
    <source>
        <dbReference type="ARBA" id="ARBA00023004"/>
    </source>
</evidence>
<feature type="binding site" evidence="10">
    <location>
        <position position="54"/>
    </location>
    <ligand>
        <name>Fe cation</name>
        <dbReference type="ChEBI" id="CHEBI:24875"/>
        <label>1</label>
    </ligand>
</feature>
<evidence type="ECO:0000256" key="1">
    <source>
        <dbReference type="ARBA" id="ARBA00008093"/>
    </source>
</evidence>
<dbReference type="GO" id="GO:0006879">
    <property type="term" value="P:intracellular iron ion homeostasis"/>
    <property type="evidence" value="ECO:0007669"/>
    <property type="project" value="UniProtKB-KW"/>
</dbReference>
<feature type="binding site" evidence="10">
    <location>
        <position position="128"/>
    </location>
    <ligand>
        <name>Fe cation</name>
        <dbReference type="ChEBI" id="CHEBI:24875"/>
        <label>2</label>
    </ligand>
</feature>
<keyword evidence="4" id="KW-0410">Iron transport</keyword>
<dbReference type="GO" id="GO:0004322">
    <property type="term" value="F:ferroxidase activity"/>
    <property type="evidence" value="ECO:0007669"/>
    <property type="project" value="TreeGrafter"/>
</dbReference>
<evidence type="ECO:0000256" key="4">
    <source>
        <dbReference type="ARBA" id="ARBA00022496"/>
    </source>
</evidence>
<feature type="binding site" evidence="10">
    <location>
        <position position="51"/>
    </location>
    <ligand>
        <name>Fe cation</name>
        <dbReference type="ChEBI" id="CHEBI:24875"/>
        <label>2</label>
    </ligand>
</feature>
<organism evidence="12 13">
    <name type="scientific">Terasakiella brassicae</name>
    <dbReference type="NCBI Taxonomy" id="1634917"/>
    <lineage>
        <taxon>Bacteria</taxon>
        <taxon>Pseudomonadati</taxon>
        <taxon>Pseudomonadota</taxon>
        <taxon>Alphaproteobacteria</taxon>
        <taxon>Rhodospirillales</taxon>
        <taxon>Terasakiellaceae</taxon>
        <taxon>Terasakiella</taxon>
    </lineage>
</organism>
<dbReference type="AlphaFoldDB" id="A0A917C0J7"/>
<dbReference type="PROSITE" id="PS50905">
    <property type="entry name" value="FERRITIN_LIKE"/>
    <property type="match status" value="1"/>
</dbReference>
<dbReference type="InterPro" id="IPR008331">
    <property type="entry name" value="Ferritin_DPS_dom"/>
</dbReference>
<keyword evidence="7" id="KW-0406">Ion transport</keyword>
<evidence type="ECO:0000313" key="12">
    <source>
        <dbReference type="EMBL" id="GGF64741.1"/>
    </source>
</evidence>
<dbReference type="GO" id="GO:0006826">
    <property type="term" value="P:iron ion transport"/>
    <property type="evidence" value="ECO:0007669"/>
    <property type="project" value="UniProtKB-KW"/>
</dbReference>
<dbReference type="GO" id="GO:0005829">
    <property type="term" value="C:cytosol"/>
    <property type="evidence" value="ECO:0007669"/>
    <property type="project" value="TreeGrafter"/>
</dbReference>
<evidence type="ECO:0000256" key="7">
    <source>
        <dbReference type="ARBA" id="ARBA00023065"/>
    </source>
</evidence>
<protein>
    <recommendedName>
        <fullName evidence="9">Bacterioferritin</fullName>
    </recommendedName>
</protein>
<keyword evidence="13" id="KW-1185">Reference proteome</keyword>
<dbReference type="SUPFAM" id="SSF47240">
    <property type="entry name" value="Ferritin-like"/>
    <property type="match status" value="1"/>
</dbReference>
<dbReference type="PANTHER" id="PTHR30295:SF9">
    <property type="entry name" value="BACTERIOFERRITIN"/>
    <property type="match status" value="1"/>
</dbReference>
<evidence type="ECO:0000259" key="11">
    <source>
        <dbReference type="PROSITE" id="PS50905"/>
    </source>
</evidence>
<keyword evidence="9 10" id="KW-0479">Metal-binding</keyword>
<keyword evidence="5" id="KW-0560">Oxidoreductase</keyword>
<dbReference type="Pfam" id="PF00210">
    <property type="entry name" value="Ferritin"/>
    <property type="match status" value="1"/>
</dbReference>
<comment type="caution">
    <text evidence="12">The sequence shown here is derived from an EMBL/GenBank/DDBJ whole genome shotgun (WGS) entry which is preliminary data.</text>
</comment>
<feature type="binding site" evidence="10">
    <location>
        <position position="51"/>
    </location>
    <ligand>
        <name>Fe cation</name>
        <dbReference type="ChEBI" id="CHEBI:24875"/>
        <label>1</label>
    </ligand>
</feature>
<evidence type="ECO:0000256" key="2">
    <source>
        <dbReference type="ARBA" id="ARBA00022434"/>
    </source>
</evidence>
<dbReference type="InterPro" id="IPR009078">
    <property type="entry name" value="Ferritin-like_SF"/>
</dbReference>
<keyword evidence="6 9" id="KW-0408">Iron</keyword>
<dbReference type="Proteomes" id="UP000632498">
    <property type="component" value="Unassembled WGS sequence"/>
</dbReference>
<dbReference type="EMBL" id="BMHV01000011">
    <property type="protein sequence ID" value="GGF64741.1"/>
    <property type="molecule type" value="Genomic_DNA"/>
</dbReference>
<dbReference type="InterPro" id="IPR009040">
    <property type="entry name" value="Ferritin-like_diiron"/>
</dbReference>
<comment type="similarity">
    <text evidence="1 9">Belongs to the bacterioferritin family.</text>
</comment>
<keyword evidence="3" id="KW-0813">Transport</keyword>
<evidence type="ECO:0000256" key="10">
    <source>
        <dbReference type="PIRSR" id="PIRSR002560-1"/>
    </source>
</evidence>
<evidence type="ECO:0000256" key="5">
    <source>
        <dbReference type="ARBA" id="ARBA00023002"/>
    </source>
</evidence>
<gene>
    <name evidence="12" type="primary">brf1</name>
    <name evidence="12" type="ORF">GCM10011332_18490</name>
</gene>
<dbReference type="InterPro" id="IPR002024">
    <property type="entry name" value="Bacterioferritin"/>
</dbReference>
<feature type="binding site" evidence="10">
    <location>
        <position position="18"/>
    </location>
    <ligand>
        <name>Fe cation</name>
        <dbReference type="ChEBI" id="CHEBI:24875"/>
        <label>1</label>
    </ligand>
</feature>
<dbReference type="InterPro" id="IPR012347">
    <property type="entry name" value="Ferritin-like"/>
</dbReference>
<reference evidence="12" key="1">
    <citation type="journal article" date="2014" name="Int. J. Syst. Evol. Microbiol.">
        <title>Complete genome sequence of Corynebacterium casei LMG S-19264T (=DSM 44701T), isolated from a smear-ripened cheese.</title>
        <authorList>
            <consortium name="US DOE Joint Genome Institute (JGI-PGF)"/>
            <person name="Walter F."/>
            <person name="Albersmeier A."/>
            <person name="Kalinowski J."/>
            <person name="Ruckert C."/>
        </authorList>
    </citation>
    <scope>NUCLEOTIDE SEQUENCE</scope>
    <source>
        <strain evidence="12">CGMCC 1.15254</strain>
    </source>
</reference>
<evidence type="ECO:0000256" key="8">
    <source>
        <dbReference type="ARBA" id="ARBA00036243"/>
    </source>
</evidence>
<feature type="binding site" evidence="10">
    <location>
        <position position="94"/>
    </location>
    <ligand>
        <name>Fe cation</name>
        <dbReference type="ChEBI" id="CHEBI:24875"/>
        <label>2</label>
    </ligand>
</feature>
<dbReference type="GO" id="GO:0008199">
    <property type="term" value="F:ferric iron binding"/>
    <property type="evidence" value="ECO:0007669"/>
    <property type="project" value="InterPro"/>
</dbReference>
<comment type="catalytic activity">
    <reaction evidence="8">
        <text>Fe(2+)(in) = Fe(2+)(out)</text>
        <dbReference type="Rhea" id="RHEA:28486"/>
        <dbReference type="ChEBI" id="CHEBI:29033"/>
    </reaction>
</comment>
<sequence length="156" mass="18147">MKGNKKVIEALNGLLAHEMSAADQYFIHSRMYDDWGMSELFERLKHEQEEELEHAARIVERILFLEGTPDVAARDALKIGKDVPTMLQNDLEYELMVGKELKKVIALCEKEQDYVSRQMLIDLLKDTEDDHTYWLEKQLGLIDKMGLKNYIQSKSS</sequence>
<proteinExistence type="inferred from homology"/>
<feature type="binding site" evidence="10">
    <location>
        <position position="50"/>
    </location>
    <ligand>
        <name>Fe cation</name>
        <dbReference type="ChEBI" id="CHEBI:24875"/>
        <label>3</label>
    </ligand>
</feature>
<dbReference type="PANTHER" id="PTHR30295">
    <property type="entry name" value="BACTERIOFERRITIN"/>
    <property type="match status" value="1"/>
</dbReference>
<feature type="binding site" evidence="10">
    <location>
        <position position="46"/>
    </location>
    <ligand>
        <name>Fe cation</name>
        <dbReference type="ChEBI" id="CHEBI:24875"/>
        <label>3</label>
    </ligand>
</feature>
<dbReference type="PRINTS" id="PR00601">
    <property type="entry name" value="BACFERRITIN"/>
</dbReference>
<dbReference type="NCBIfam" id="TIGR00754">
    <property type="entry name" value="bfr"/>
    <property type="match status" value="1"/>
</dbReference>
<feature type="domain" description="Ferritin-like diiron" evidence="11">
    <location>
        <begin position="1"/>
        <end position="146"/>
    </location>
</feature>
<feature type="binding site" evidence="10">
    <location>
        <position position="131"/>
    </location>
    <ligand>
        <name>Fe cation</name>
        <dbReference type="ChEBI" id="CHEBI:24875"/>
        <label>2</label>
    </ligand>
</feature>
<reference evidence="12" key="2">
    <citation type="submission" date="2020-09" db="EMBL/GenBank/DDBJ databases">
        <authorList>
            <person name="Sun Q."/>
            <person name="Zhou Y."/>
        </authorList>
    </citation>
    <scope>NUCLEOTIDE SEQUENCE</scope>
    <source>
        <strain evidence="12">CGMCC 1.15254</strain>
    </source>
</reference>
<evidence type="ECO:0000313" key="13">
    <source>
        <dbReference type="Proteomes" id="UP000632498"/>
    </source>
</evidence>
<evidence type="ECO:0000256" key="3">
    <source>
        <dbReference type="ARBA" id="ARBA00022448"/>
    </source>
</evidence>
<dbReference type="Gene3D" id="1.20.1260.10">
    <property type="match status" value="1"/>
</dbReference>
<evidence type="ECO:0000256" key="9">
    <source>
        <dbReference type="PIRNR" id="PIRNR002560"/>
    </source>
</evidence>
<dbReference type="GO" id="GO:0020037">
    <property type="term" value="F:heme binding"/>
    <property type="evidence" value="ECO:0007669"/>
    <property type="project" value="TreeGrafter"/>
</dbReference>
<dbReference type="RefSeq" id="WP_188664122.1">
    <property type="nucleotide sequence ID" value="NZ_BMHV01000011.1"/>
</dbReference>
<name>A0A917C0J7_9PROT</name>
<keyword evidence="2 9" id="KW-0409">Iron storage</keyword>
<feature type="binding site" evidence="10">
    <location>
        <position position="128"/>
    </location>
    <ligand>
        <name>Fe cation</name>
        <dbReference type="ChEBI" id="CHEBI:24875"/>
        <label>1</label>
    </ligand>
</feature>